<dbReference type="InterPro" id="IPR038917">
    <property type="entry name" value="Malonyl_CoA_deC"/>
</dbReference>
<name>A0A842HBA9_9BACT</name>
<feature type="domain" description="Malonyl-CoA decarboxylase C-terminal" evidence="1">
    <location>
        <begin position="181"/>
        <end position="438"/>
    </location>
</feature>
<keyword evidence="4" id="KW-1185">Reference proteome</keyword>
<dbReference type="Gene3D" id="1.20.140.90">
    <property type="entry name" value="Malonyl-CoA decarboxylase, oligemerization domain"/>
    <property type="match status" value="1"/>
</dbReference>
<dbReference type="Gene3D" id="3.40.630.150">
    <property type="entry name" value="Malonyl-CoA decarboxylase, catalytic domain"/>
    <property type="match status" value="1"/>
</dbReference>
<dbReference type="PANTHER" id="PTHR28641:SF1">
    <property type="entry name" value="MALONYL-COA DECARBOXYLASE, MITOCHONDRIAL"/>
    <property type="match status" value="1"/>
</dbReference>
<dbReference type="InterPro" id="IPR035372">
    <property type="entry name" value="MCD_N"/>
</dbReference>
<dbReference type="InterPro" id="IPR038351">
    <property type="entry name" value="MCD_N_sf"/>
</dbReference>
<accession>A0A842HBA9</accession>
<protein>
    <submittedName>
        <fullName evidence="3">Malonyl-CoA decarboxylase family protein</fullName>
    </submittedName>
</protein>
<evidence type="ECO:0000313" key="4">
    <source>
        <dbReference type="Proteomes" id="UP000546464"/>
    </source>
</evidence>
<dbReference type="InterPro" id="IPR042303">
    <property type="entry name" value="Malonyl_CoA_deC_C_sf"/>
</dbReference>
<dbReference type="PANTHER" id="PTHR28641">
    <property type="match status" value="1"/>
</dbReference>
<dbReference type="InterPro" id="IPR007956">
    <property type="entry name" value="Malonyl_CoA_deC_C"/>
</dbReference>
<dbReference type="EMBL" id="JACHVB010000013">
    <property type="protein sequence ID" value="MBC2593358.1"/>
    <property type="molecule type" value="Genomic_DNA"/>
</dbReference>
<dbReference type="GO" id="GO:0006633">
    <property type="term" value="P:fatty acid biosynthetic process"/>
    <property type="evidence" value="ECO:0007669"/>
    <property type="project" value="InterPro"/>
</dbReference>
<dbReference type="Pfam" id="PF17408">
    <property type="entry name" value="MCD_N"/>
    <property type="match status" value="1"/>
</dbReference>
<proteinExistence type="predicted"/>
<feature type="domain" description="Malonyl-CoA decarboxylase N-terminal" evidence="2">
    <location>
        <begin position="92"/>
        <end position="178"/>
    </location>
</feature>
<dbReference type="RefSeq" id="WP_185674367.1">
    <property type="nucleotide sequence ID" value="NZ_JACHVB010000013.1"/>
</dbReference>
<organism evidence="3 4">
    <name type="scientific">Ruficoccus amylovorans</name>
    <dbReference type="NCBI Taxonomy" id="1804625"/>
    <lineage>
        <taxon>Bacteria</taxon>
        <taxon>Pseudomonadati</taxon>
        <taxon>Verrucomicrobiota</taxon>
        <taxon>Opitutia</taxon>
        <taxon>Puniceicoccales</taxon>
        <taxon>Cerasicoccaceae</taxon>
        <taxon>Ruficoccus</taxon>
    </lineage>
</organism>
<dbReference type="Pfam" id="PF05292">
    <property type="entry name" value="MCD"/>
    <property type="match status" value="1"/>
</dbReference>
<evidence type="ECO:0000259" key="2">
    <source>
        <dbReference type="Pfam" id="PF17408"/>
    </source>
</evidence>
<comment type="caution">
    <text evidence="3">The sequence shown here is derived from an EMBL/GenBank/DDBJ whole genome shotgun (WGS) entry which is preliminary data.</text>
</comment>
<sequence>MKIATEVIERGKRNLSRLPKVLGLSRRATGADGERRLSQSEVKPLRGQIEACIAQRGGQVSSSQHAARLSAQYRLWGTAEKRQFLELLLDDFDINEDRVREALHAAENVTGEELRNACQALRKALVPDRAELLRQWTLLPAGVKFLVDLRSDVLDLMKTEPRFKPLSTDIKLMLASLFNAGILQLQPISWNSPAALLEKLIAYEAVHEIRSWEDLKNRLDVDRRCFAFFHPNMPDEPLIFIEVALCKGVADNVLKLLDTSTAALNPREADTAVFFSISNTQKGLAGIPFGGFLIKQVVDRLQHDVPNIRKFITLSPMPGFRKWLTGEDGLAAVAALDAKKLKTTAPGLTAAKDFVAWLDGLDWQSPEAIPEESRLLLRGLAARYLTEAKRGNGPAALDPVAHFHLNNGARVEQINWGANLTERGLRESFGLMVNYRYKLERIEQHHEDYLHKGRVHTSTLVRGLRARVAPAKS</sequence>
<dbReference type="GO" id="GO:0050080">
    <property type="term" value="F:malonyl-CoA decarboxylase activity"/>
    <property type="evidence" value="ECO:0007669"/>
    <property type="project" value="InterPro"/>
</dbReference>
<dbReference type="Proteomes" id="UP000546464">
    <property type="component" value="Unassembled WGS sequence"/>
</dbReference>
<gene>
    <name evidence="3" type="ORF">H5P28_03700</name>
</gene>
<evidence type="ECO:0000259" key="1">
    <source>
        <dbReference type="Pfam" id="PF05292"/>
    </source>
</evidence>
<evidence type="ECO:0000313" key="3">
    <source>
        <dbReference type="EMBL" id="MBC2593358.1"/>
    </source>
</evidence>
<dbReference type="AlphaFoldDB" id="A0A842HBA9"/>
<reference evidence="3 4" key="1">
    <citation type="submission" date="2020-07" db="EMBL/GenBank/DDBJ databases">
        <authorList>
            <person name="Feng X."/>
        </authorList>
    </citation>
    <scope>NUCLEOTIDE SEQUENCE [LARGE SCALE GENOMIC DNA]</scope>
    <source>
        <strain evidence="3 4">JCM31066</strain>
    </source>
</reference>